<organism evidence="2">
    <name type="scientific">Petromyces alliaceus</name>
    <name type="common">Aspergillus alliaceus</name>
    <dbReference type="NCBI Taxonomy" id="209559"/>
    <lineage>
        <taxon>Eukaryota</taxon>
        <taxon>Fungi</taxon>
        <taxon>Dikarya</taxon>
        <taxon>Ascomycota</taxon>
        <taxon>Pezizomycotina</taxon>
        <taxon>Eurotiomycetes</taxon>
        <taxon>Eurotiomycetidae</taxon>
        <taxon>Eurotiales</taxon>
        <taxon>Aspergillaceae</taxon>
        <taxon>Aspergillus</taxon>
        <taxon>Aspergillus subgen. Circumdati</taxon>
    </lineage>
</organism>
<keyword evidence="1" id="KW-1133">Transmembrane helix</keyword>
<feature type="transmembrane region" description="Helical" evidence="1">
    <location>
        <begin position="52"/>
        <end position="70"/>
    </location>
</feature>
<proteinExistence type="predicted"/>
<dbReference type="AlphaFoldDB" id="A0A5N7CBS2"/>
<reference evidence="2" key="1">
    <citation type="submission" date="2019-04" db="EMBL/GenBank/DDBJ databases">
        <title>Friends and foes A comparative genomics studyof 23 Aspergillus species from section Flavi.</title>
        <authorList>
            <consortium name="DOE Joint Genome Institute"/>
            <person name="Kjaerbolling I."/>
            <person name="Vesth T."/>
            <person name="Frisvad J.C."/>
            <person name="Nybo J.L."/>
            <person name="Theobald S."/>
            <person name="Kildgaard S."/>
            <person name="Isbrandt T."/>
            <person name="Kuo A."/>
            <person name="Sato A."/>
            <person name="Lyhne E.K."/>
            <person name="Kogle M.E."/>
            <person name="Wiebenga A."/>
            <person name="Kun R.S."/>
            <person name="Lubbers R.J."/>
            <person name="Makela M.R."/>
            <person name="Barry K."/>
            <person name="Chovatia M."/>
            <person name="Clum A."/>
            <person name="Daum C."/>
            <person name="Haridas S."/>
            <person name="He G."/>
            <person name="LaButti K."/>
            <person name="Lipzen A."/>
            <person name="Mondo S."/>
            <person name="Riley R."/>
            <person name="Salamov A."/>
            <person name="Simmons B.A."/>
            <person name="Magnuson J.K."/>
            <person name="Henrissat B."/>
            <person name="Mortensen U.H."/>
            <person name="Larsen T.O."/>
            <person name="Devries R.P."/>
            <person name="Grigoriev I.V."/>
            <person name="Machida M."/>
            <person name="Baker S.E."/>
            <person name="Andersen M.R."/>
        </authorList>
    </citation>
    <scope>NUCLEOTIDE SEQUENCE [LARGE SCALE GENOMIC DNA]</scope>
    <source>
        <strain evidence="2">IBT 14317</strain>
    </source>
</reference>
<gene>
    <name evidence="2" type="ORF">BDV23DRAFT_153440</name>
</gene>
<name>A0A5N7CBS2_PETAA</name>
<keyword evidence="1" id="KW-0472">Membrane</keyword>
<dbReference type="EMBL" id="ML735246">
    <property type="protein sequence ID" value="KAE8391369.1"/>
    <property type="molecule type" value="Genomic_DNA"/>
</dbReference>
<evidence type="ECO:0000256" key="1">
    <source>
        <dbReference type="SAM" id="Phobius"/>
    </source>
</evidence>
<accession>A0A5N7CBS2</accession>
<keyword evidence="1" id="KW-0812">Transmembrane</keyword>
<protein>
    <submittedName>
        <fullName evidence="2">Uncharacterized protein</fullName>
    </submittedName>
</protein>
<dbReference type="Proteomes" id="UP000326877">
    <property type="component" value="Unassembled WGS sequence"/>
</dbReference>
<evidence type="ECO:0000313" key="2">
    <source>
        <dbReference type="EMBL" id="KAE8391369.1"/>
    </source>
</evidence>
<sequence length="107" mass="11798">MLVSSNYFLMPTQHPSSTSSISTECARTLCFSQTPSFTPGNSNVEPKRSQRVYWRFPILVVLNVFILIILNKTQGNGSCVWAQVRVAAGSATWSTHPPKPALSTQIL</sequence>